<dbReference type="InterPro" id="IPR000860">
    <property type="entry name" value="HemC"/>
</dbReference>
<dbReference type="GO" id="GO:0005737">
    <property type="term" value="C:cytoplasm"/>
    <property type="evidence" value="ECO:0007669"/>
    <property type="project" value="UniProtKB-UniRule"/>
</dbReference>
<evidence type="ECO:0000256" key="3">
    <source>
        <dbReference type="ARBA" id="ARBA00022679"/>
    </source>
</evidence>
<dbReference type="Proteomes" id="UP000199199">
    <property type="component" value="Unassembled WGS sequence"/>
</dbReference>
<dbReference type="EMBL" id="FOZS01000001">
    <property type="protein sequence ID" value="SFS37620.1"/>
    <property type="molecule type" value="Genomic_DNA"/>
</dbReference>
<dbReference type="SUPFAM" id="SSF53850">
    <property type="entry name" value="Periplasmic binding protein-like II"/>
    <property type="match status" value="2"/>
</dbReference>
<dbReference type="PANTHER" id="PTHR11557">
    <property type="entry name" value="PORPHOBILINOGEN DEAMINASE"/>
    <property type="match status" value="1"/>
</dbReference>
<evidence type="ECO:0000256" key="2">
    <source>
        <dbReference type="ARBA" id="ARBA00005638"/>
    </source>
</evidence>
<feature type="compositionally biased region" description="Basic and acidic residues" evidence="6">
    <location>
        <begin position="164"/>
        <end position="194"/>
    </location>
</feature>
<feature type="domain" description="Porphobilinogen deaminase N-terminal" evidence="7">
    <location>
        <begin position="7"/>
        <end position="159"/>
    </location>
</feature>
<feature type="region of interest" description="Disordered" evidence="6">
    <location>
        <begin position="161"/>
        <end position="205"/>
    </location>
</feature>
<feature type="domain" description="Porphobilinogen deaminase C-terminal" evidence="8">
    <location>
        <begin position="295"/>
        <end position="345"/>
    </location>
</feature>
<accession>A0A1I6PBV1</accession>
<dbReference type="Gene3D" id="3.30.160.40">
    <property type="entry name" value="Porphobilinogen deaminase, C-terminal domain"/>
    <property type="match status" value="1"/>
</dbReference>
<evidence type="ECO:0000256" key="1">
    <source>
        <dbReference type="ARBA" id="ARBA00001916"/>
    </source>
</evidence>
<protein>
    <recommendedName>
        <fullName evidence="5">Hydroxymethylbilane synthase</fullName>
        <ecNumber evidence="5">2.5.1.61</ecNumber>
    </recommendedName>
</protein>
<dbReference type="OrthoDB" id="8042at2157"/>
<dbReference type="PRINTS" id="PR00151">
    <property type="entry name" value="PORPHBDMNASE"/>
</dbReference>
<keyword evidence="3" id="KW-0808">Transferase</keyword>
<dbReference type="PANTHER" id="PTHR11557:SF0">
    <property type="entry name" value="PORPHOBILINOGEN DEAMINASE"/>
    <property type="match status" value="1"/>
</dbReference>
<dbReference type="AlphaFoldDB" id="A0A1I6PBV1"/>
<evidence type="ECO:0000256" key="4">
    <source>
        <dbReference type="ARBA" id="ARBA00023244"/>
    </source>
</evidence>
<dbReference type="Pfam" id="PF03900">
    <property type="entry name" value="Porphobil_deamC"/>
    <property type="match status" value="1"/>
</dbReference>
<dbReference type="InterPro" id="IPR036803">
    <property type="entry name" value="Porphobilinogen_deaminase_C_sf"/>
</dbReference>
<keyword evidence="10" id="KW-1185">Reference proteome</keyword>
<dbReference type="EC" id="2.5.1.61" evidence="5"/>
<sequence>MRTRGRLRLATRGSALARRQAALVAEQLEDRGYEVELVTVETTGDQIRDELIHRLGKTGAFVRELDERVLEGDLDGAIHSMKDMPTEQPPELVTAAVPERGQPGDVLVTPDGTTLEELPEGATVGTSSLRRGAQLRSKRPDLEVAPLRGNVDTRLEKLLAPALQEEHAERSEADKERKGDTGGYKPDYEDKNTDEAGDEDDDAADNRTVDEWFDDLSEIEKQALGREVETDYDAIVLAEAGLERSGLAHHVEYERLPTKTFVPAPGQGALAVTATDGETAENVHAAIDHPRSRVETTVERTVLAELGGGCIAPIGVYAVVQGEYVQTNVSVFDRDGDESVIATRELPAESHADAAAEFARDLEDRGAAALIEAARDDAEADADDQPEGK</sequence>
<dbReference type="RefSeq" id="WP_092900991.1">
    <property type="nucleotide sequence ID" value="NZ_FOZS01000001.1"/>
</dbReference>
<evidence type="ECO:0000259" key="7">
    <source>
        <dbReference type="Pfam" id="PF01379"/>
    </source>
</evidence>
<dbReference type="GO" id="GO:0004418">
    <property type="term" value="F:hydroxymethylbilane synthase activity"/>
    <property type="evidence" value="ECO:0007669"/>
    <property type="project" value="UniProtKB-UniRule"/>
</dbReference>
<dbReference type="Pfam" id="PF01379">
    <property type="entry name" value="Porphobil_deam"/>
    <property type="match status" value="2"/>
</dbReference>
<comment type="cofactor">
    <cofactor evidence="1">
        <name>dipyrromethane</name>
        <dbReference type="ChEBI" id="CHEBI:60342"/>
    </cofactor>
</comment>
<dbReference type="Gene3D" id="3.40.190.10">
    <property type="entry name" value="Periplasmic binding protein-like II"/>
    <property type="match status" value="4"/>
</dbReference>
<keyword evidence="4" id="KW-0627">Porphyrin biosynthesis</keyword>
<evidence type="ECO:0000256" key="5">
    <source>
        <dbReference type="NCBIfam" id="TIGR00212"/>
    </source>
</evidence>
<dbReference type="InterPro" id="IPR022418">
    <property type="entry name" value="Porphobilinogen_deaminase_C"/>
</dbReference>
<name>A0A1I6PBV1_9EURY</name>
<evidence type="ECO:0000313" key="9">
    <source>
        <dbReference type="EMBL" id="SFS37620.1"/>
    </source>
</evidence>
<gene>
    <name evidence="9" type="ORF">SAMN04488556_0453</name>
</gene>
<proteinExistence type="inferred from homology"/>
<organism evidence="9 10">
    <name type="scientific">Halostagnicola kamekurae</name>
    <dbReference type="NCBI Taxonomy" id="619731"/>
    <lineage>
        <taxon>Archaea</taxon>
        <taxon>Methanobacteriati</taxon>
        <taxon>Methanobacteriota</taxon>
        <taxon>Stenosarchaea group</taxon>
        <taxon>Halobacteria</taxon>
        <taxon>Halobacteriales</taxon>
        <taxon>Natrialbaceae</taxon>
        <taxon>Halostagnicola</taxon>
    </lineage>
</organism>
<dbReference type="InterPro" id="IPR022419">
    <property type="entry name" value="Porphobilin_deaminase_cofac_BS"/>
</dbReference>
<reference evidence="10" key="1">
    <citation type="submission" date="2016-10" db="EMBL/GenBank/DDBJ databases">
        <authorList>
            <person name="Varghese N."/>
            <person name="Submissions S."/>
        </authorList>
    </citation>
    <scope>NUCLEOTIDE SEQUENCE [LARGE SCALE GENOMIC DNA]</scope>
    <source>
        <strain evidence="10">DSM 22427</strain>
    </source>
</reference>
<dbReference type="SUPFAM" id="SSF54782">
    <property type="entry name" value="Porphobilinogen deaminase (hydroxymethylbilane synthase), C-terminal domain"/>
    <property type="match status" value="1"/>
</dbReference>
<dbReference type="NCBIfam" id="TIGR00212">
    <property type="entry name" value="hemC"/>
    <property type="match status" value="1"/>
</dbReference>
<feature type="domain" description="Porphobilinogen deaminase N-terminal" evidence="7">
    <location>
        <begin position="229"/>
        <end position="278"/>
    </location>
</feature>
<dbReference type="GO" id="GO:0006783">
    <property type="term" value="P:heme biosynthetic process"/>
    <property type="evidence" value="ECO:0007669"/>
    <property type="project" value="TreeGrafter"/>
</dbReference>
<evidence type="ECO:0000259" key="8">
    <source>
        <dbReference type="Pfam" id="PF03900"/>
    </source>
</evidence>
<dbReference type="PROSITE" id="PS00533">
    <property type="entry name" value="PORPHOBILINOGEN_DEAM"/>
    <property type="match status" value="1"/>
</dbReference>
<feature type="region of interest" description="Disordered" evidence="6">
    <location>
        <begin position="110"/>
        <end position="141"/>
    </location>
</feature>
<evidence type="ECO:0000313" key="10">
    <source>
        <dbReference type="Proteomes" id="UP000199199"/>
    </source>
</evidence>
<evidence type="ECO:0000256" key="6">
    <source>
        <dbReference type="SAM" id="MobiDB-lite"/>
    </source>
</evidence>
<dbReference type="InterPro" id="IPR022417">
    <property type="entry name" value="Porphobilin_deaminase_N"/>
</dbReference>
<comment type="similarity">
    <text evidence="2">Belongs to the HMBS family.</text>
</comment>